<dbReference type="InterPro" id="IPR040108">
    <property type="entry name" value="Laa1/Sip1/HEATR5"/>
</dbReference>
<organism evidence="2 3">
    <name type="scientific">Prorocentrum cordatum</name>
    <dbReference type="NCBI Taxonomy" id="2364126"/>
    <lineage>
        <taxon>Eukaryota</taxon>
        <taxon>Sar</taxon>
        <taxon>Alveolata</taxon>
        <taxon>Dinophyceae</taxon>
        <taxon>Prorocentrales</taxon>
        <taxon>Prorocentraceae</taxon>
        <taxon>Prorocentrum</taxon>
    </lineage>
</organism>
<protein>
    <submittedName>
        <fullName evidence="2">Uncharacterized protein</fullName>
    </submittedName>
</protein>
<keyword evidence="3" id="KW-1185">Reference proteome</keyword>
<dbReference type="SUPFAM" id="SSF48371">
    <property type="entry name" value="ARM repeat"/>
    <property type="match status" value="1"/>
</dbReference>
<proteinExistence type="predicted"/>
<dbReference type="Gene3D" id="1.25.10.10">
    <property type="entry name" value="Leucine-rich Repeat Variant"/>
    <property type="match status" value="1"/>
</dbReference>
<gene>
    <name evidence="2" type="ORF">PCOR1329_LOCUS71580</name>
</gene>
<feature type="region of interest" description="Disordered" evidence="1">
    <location>
        <begin position="671"/>
        <end position="698"/>
    </location>
</feature>
<dbReference type="Proteomes" id="UP001189429">
    <property type="component" value="Unassembled WGS sequence"/>
</dbReference>
<dbReference type="EMBL" id="CAUYUJ010019507">
    <property type="protein sequence ID" value="CAK0891726.1"/>
    <property type="molecule type" value="Genomic_DNA"/>
</dbReference>
<evidence type="ECO:0000313" key="2">
    <source>
        <dbReference type="EMBL" id="CAK0891726.1"/>
    </source>
</evidence>
<dbReference type="PANTHER" id="PTHR21663:SF0">
    <property type="entry name" value="HEAT REPEAT-CONTAINING PROTEIN 5B"/>
    <property type="match status" value="1"/>
</dbReference>
<evidence type="ECO:0000256" key="1">
    <source>
        <dbReference type="SAM" id="MobiDB-lite"/>
    </source>
</evidence>
<dbReference type="InterPro" id="IPR016024">
    <property type="entry name" value="ARM-type_fold"/>
</dbReference>
<evidence type="ECO:0000313" key="3">
    <source>
        <dbReference type="Proteomes" id="UP001189429"/>
    </source>
</evidence>
<comment type="caution">
    <text evidence="2">The sequence shown here is derived from an EMBL/GenBank/DDBJ whole genome shotgun (WGS) entry which is preliminary data.</text>
</comment>
<sequence length="698" mass="74772">MSFLLNLVTVQNAELLGTPLPRRAAGTPGAAKAGPDLQPLMRGLFGHCAALASLVGELFRSDLGVPHDVTNAVLNTSRALLQPHLNTTLSAQRRSCAFILLEGLMCLGTDWVGQRLTTLFALWKAALGKKPVDRAKVLHQQHVASASQDGGPGQESSSGACRDELLSLLCALRSLHAFTLHSHDTLLVSLPHLHKILVVFLTHVSQLVVALPHPTSASFRAKCRNDSATPGHARPTITLAVHCGIPDVLLMIRSTMYRCFAVTQYSQRFVPLLNMLADDVTRPLPLDFPVADFVAHYLNSDDVVLDLVDPYMDSSRDSAATVRLATARLLSTSLEGSRTEPGSSSHDPFCDAASSGFFSGAPREGPGSIDGMLTPWDAWADPKKTMASQGSSPEWEWRCSAVALLAIIMNSSEVSEAPRSAVLTHLLKKRESAEDSSGGHGKKGSAPQCEVSVVASVAILVYLREHARARGIKCGLPAAPAEQILQVSLEGLRDANPAIRRLHVEILSLLFYIHHRLPESPIVPSILQFLGQESSSDSAPVRSALALLCGSVLRAFEWGGALQSPPGAPRPQGIQCPYLINIVPCLLKLAKETAQPVRLWMLHGLHLSMQAAKLGFSPFLKECLRLATAHLLADFFESPLVLWTIGELLHSAAAMPPAEADTGGANLREERVGRARGGCSADPRQTGGNRAGAHFSGS</sequence>
<accession>A0ABN9WXS8</accession>
<name>A0ABN9WXS8_9DINO</name>
<reference evidence="2" key="1">
    <citation type="submission" date="2023-10" db="EMBL/GenBank/DDBJ databases">
        <authorList>
            <person name="Chen Y."/>
            <person name="Shah S."/>
            <person name="Dougan E. K."/>
            <person name="Thang M."/>
            <person name="Chan C."/>
        </authorList>
    </citation>
    <scope>NUCLEOTIDE SEQUENCE [LARGE SCALE GENOMIC DNA]</scope>
</reference>
<dbReference type="PANTHER" id="PTHR21663">
    <property type="entry name" value="HYPOTHETICAL HEAT DOMAIN-CONTAINING"/>
    <property type="match status" value="1"/>
</dbReference>
<dbReference type="InterPro" id="IPR011989">
    <property type="entry name" value="ARM-like"/>
</dbReference>